<feature type="compositionally biased region" description="Low complexity" evidence="1">
    <location>
        <begin position="261"/>
        <end position="278"/>
    </location>
</feature>
<evidence type="ECO:0000313" key="2">
    <source>
        <dbReference type="EMBL" id="SEL80311.1"/>
    </source>
</evidence>
<feature type="compositionally biased region" description="Low complexity" evidence="1">
    <location>
        <begin position="295"/>
        <end position="310"/>
    </location>
</feature>
<feature type="non-terminal residue" evidence="2">
    <location>
        <position position="404"/>
    </location>
</feature>
<keyword evidence="3" id="KW-1185">Reference proteome</keyword>
<feature type="region of interest" description="Disordered" evidence="1">
    <location>
        <begin position="255"/>
        <end position="404"/>
    </location>
</feature>
<evidence type="ECO:0000313" key="3">
    <source>
        <dbReference type="Proteomes" id="UP000183015"/>
    </source>
</evidence>
<dbReference type="STRING" id="235985.SAMN05414137_11398"/>
<dbReference type="Proteomes" id="UP000183015">
    <property type="component" value="Unassembled WGS sequence"/>
</dbReference>
<reference evidence="3" key="1">
    <citation type="submission" date="2016-10" db="EMBL/GenBank/DDBJ databases">
        <authorList>
            <person name="Varghese N."/>
        </authorList>
    </citation>
    <scope>NUCLEOTIDE SEQUENCE [LARGE SCALE GENOMIC DNA]</scope>
    <source>
        <strain evidence="3">DSM 45096 / BCRC 16803 / CGMCC 4.1857 / CIP 109030 / JCM 12277 / KCTC 19219 / NBRC 100920 / 33214</strain>
    </source>
</reference>
<dbReference type="SUPFAM" id="SSF52540">
    <property type="entry name" value="P-loop containing nucleoside triphosphate hydrolases"/>
    <property type="match status" value="1"/>
</dbReference>
<feature type="compositionally biased region" description="Pro residues" evidence="1">
    <location>
        <begin position="341"/>
        <end position="352"/>
    </location>
</feature>
<protein>
    <recommendedName>
        <fullName evidence="4">MinD-like ATPase involved in chromosome partitioning or flagellar assembly</fullName>
    </recommendedName>
</protein>
<sequence length="404" mass="41397">MTVVAITGGPGAPGATSAALALLLSWPLTERRRVLLVEADPDGGAVLAGALQGEVHANKGLRHLALSDRRGRLLEEMWDQCIDLSPRGTGDRLLLPGLSDPAQATALVYTWEPLAEACQALDGYGCDVIVDLGRSGGHGPSAVLARRADAVLAVVRTTLRGLSTARPRVTALAAELTAAGAGDALALLLVREGPYAAAEISRTLGVPVVGILPFAPKDARVLSDGGGRTTDRRFQRSELMRAARSTGDELRALTARRRLVPRTAPSPAATAADAGPQLYSPPVPPSDPAPPHGYAPSAPARAPQPAAPAATQDSRDHTYTPPAPAAFGAPSPLPLRAVPQPGAPTPAAPLPPAADATRLGYREAQSPPAFDPAPGAGPAWPHHDPVTAPHPAASAQPLRVAPPS</sequence>
<dbReference type="EMBL" id="FOAZ01000013">
    <property type="protein sequence ID" value="SEL80311.1"/>
    <property type="molecule type" value="Genomic_DNA"/>
</dbReference>
<evidence type="ECO:0008006" key="4">
    <source>
        <dbReference type="Google" id="ProtNLM"/>
    </source>
</evidence>
<gene>
    <name evidence="2" type="ORF">SAMN05414137_11398</name>
</gene>
<feature type="compositionally biased region" description="Pro residues" evidence="1">
    <location>
        <begin position="279"/>
        <end position="293"/>
    </location>
</feature>
<accession>A0A1H7T634</accession>
<dbReference type="InterPro" id="IPR027417">
    <property type="entry name" value="P-loop_NTPase"/>
</dbReference>
<evidence type="ECO:0000256" key="1">
    <source>
        <dbReference type="SAM" id="MobiDB-lite"/>
    </source>
</evidence>
<dbReference type="eggNOG" id="COG0455">
    <property type="taxonomic scope" value="Bacteria"/>
</dbReference>
<dbReference type="Gene3D" id="3.40.50.300">
    <property type="entry name" value="P-loop containing nucleotide triphosphate hydrolases"/>
    <property type="match status" value="1"/>
</dbReference>
<dbReference type="AlphaFoldDB" id="A0A1H7T634"/>
<organism evidence="2 3">
    <name type="scientific">Streptacidiphilus jiangxiensis</name>
    <dbReference type="NCBI Taxonomy" id="235985"/>
    <lineage>
        <taxon>Bacteria</taxon>
        <taxon>Bacillati</taxon>
        <taxon>Actinomycetota</taxon>
        <taxon>Actinomycetes</taxon>
        <taxon>Kitasatosporales</taxon>
        <taxon>Streptomycetaceae</taxon>
        <taxon>Streptacidiphilus</taxon>
    </lineage>
</organism>
<proteinExistence type="predicted"/>
<name>A0A1H7T634_STRJI</name>
<dbReference type="RefSeq" id="WP_075004040.1">
    <property type="nucleotide sequence ID" value="NZ_FOAZ01000013.1"/>
</dbReference>